<evidence type="ECO:0000313" key="2">
    <source>
        <dbReference type="Proteomes" id="UP000414233"/>
    </source>
</evidence>
<evidence type="ECO:0000313" key="1">
    <source>
        <dbReference type="EMBL" id="VVD61905.1"/>
    </source>
</evidence>
<protein>
    <submittedName>
        <fullName evidence="1">Uncharacterized protein</fullName>
    </submittedName>
</protein>
<keyword evidence="2" id="KW-1185">Reference proteome</keyword>
<accession>A0A5E4RFE4</accession>
<dbReference type="RefSeq" id="WP_150695131.1">
    <property type="nucleotide sequence ID" value="NZ_CABPRZ010000001.1"/>
</dbReference>
<dbReference type="AlphaFoldDB" id="A0A5E4RFE4"/>
<dbReference type="EMBL" id="CABPRZ010000001">
    <property type="protein sequence ID" value="VVD61905.1"/>
    <property type="molecule type" value="Genomic_DNA"/>
</dbReference>
<proteinExistence type="predicted"/>
<organism evidence="1 2">
    <name type="scientific">Pandoraea terrae</name>
    <dbReference type="NCBI Taxonomy" id="1537710"/>
    <lineage>
        <taxon>Bacteria</taxon>
        <taxon>Pseudomonadati</taxon>
        <taxon>Pseudomonadota</taxon>
        <taxon>Betaproteobacteria</taxon>
        <taxon>Burkholderiales</taxon>
        <taxon>Burkholderiaceae</taxon>
        <taxon>Pandoraea</taxon>
    </lineage>
</organism>
<gene>
    <name evidence="1" type="ORF">PTE30175_00143</name>
</gene>
<sequence length="64" mass="6761">MNRDLSSSAIATLKILGELGPSDTPPPVPAPVVTELLKRGYAAHAWHGGLVLTDSGWRRAAQRG</sequence>
<name>A0A5E4RFE4_9BURK</name>
<dbReference type="Proteomes" id="UP000414233">
    <property type="component" value="Unassembled WGS sequence"/>
</dbReference>
<reference evidence="1 2" key="1">
    <citation type="submission" date="2019-08" db="EMBL/GenBank/DDBJ databases">
        <authorList>
            <person name="Peeters C."/>
        </authorList>
    </citation>
    <scope>NUCLEOTIDE SEQUENCE [LARGE SCALE GENOMIC DNA]</scope>
    <source>
        <strain evidence="1 2">LMG 30175</strain>
    </source>
</reference>